<gene>
    <name evidence="1" type="ORF">LY89DRAFT_435620</name>
</gene>
<protein>
    <submittedName>
        <fullName evidence="1">Uncharacterized protein</fullName>
    </submittedName>
</protein>
<accession>A0A194XMI3</accession>
<dbReference type="RefSeq" id="XP_018075820.1">
    <property type="nucleotide sequence ID" value="XM_018207505.1"/>
</dbReference>
<proteinExistence type="predicted"/>
<sequence length="181" mass="20209">MSQNRNQPPSHDGYPQSSNKIIEKMNKFVADHCQLYTRPPPLPGFSWASIDKLEASLLVSVVATTTRLHQIIQASADSEPQFLATTNECMKRYVEIMIPAGICCSALNNMRDGKFRGNLAVIEAVLTAFHYVKEKHNPILPDFKGSLEESRNWILACRMYVENAVMTMKHAALALKSTGSI</sequence>
<keyword evidence="2" id="KW-1185">Reference proteome</keyword>
<dbReference type="OrthoDB" id="3545724at2759"/>
<dbReference type="GeneID" id="28817231"/>
<dbReference type="KEGG" id="psco:LY89DRAFT_435620"/>
<reference evidence="1 2" key="1">
    <citation type="submission" date="2015-10" db="EMBL/GenBank/DDBJ databases">
        <title>Full genome of DAOMC 229536 Phialocephala scopiformis, a fungal endophyte of spruce producing the potent anti-insectan compound rugulosin.</title>
        <authorList>
            <consortium name="DOE Joint Genome Institute"/>
            <person name="Walker A.K."/>
            <person name="Frasz S.L."/>
            <person name="Seifert K.A."/>
            <person name="Miller J.D."/>
            <person name="Mondo S.J."/>
            <person name="Labutti K."/>
            <person name="Lipzen A."/>
            <person name="Dockter R."/>
            <person name="Kennedy M."/>
            <person name="Grigoriev I.V."/>
            <person name="Spatafora J.W."/>
        </authorList>
    </citation>
    <scope>NUCLEOTIDE SEQUENCE [LARGE SCALE GENOMIC DNA]</scope>
    <source>
        <strain evidence="1 2">CBS 120377</strain>
    </source>
</reference>
<dbReference type="AlphaFoldDB" id="A0A194XMI3"/>
<evidence type="ECO:0000313" key="2">
    <source>
        <dbReference type="Proteomes" id="UP000070700"/>
    </source>
</evidence>
<organism evidence="1 2">
    <name type="scientific">Mollisia scopiformis</name>
    <name type="common">Conifer needle endophyte fungus</name>
    <name type="synonym">Phialocephala scopiformis</name>
    <dbReference type="NCBI Taxonomy" id="149040"/>
    <lineage>
        <taxon>Eukaryota</taxon>
        <taxon>Fungi</taxon>
        <taxon>Dikarya</taxon>
        <taxon>Ascomycota</taxon>
        <taxon>Pezizomycotina</taxon>
        <taxon>Leotiomycetes</taxon>
        <taxon>Helotiales</taxon>
        <taxon>Mollisiaceae</taxon>
        <taxon>Mollisia</taxon>
    </lineage>
</organism>
<dbReference type="EMBL" id="KQ947408">
    <property type="protein sequence ID" value="KUJ21465.1"/>
    <property type="molecule type" value="Genomic_DNA"/>
</dbReference>
<name>A0A194XMI3_MOLSC</name>
<evidence type="ECO:0000313" key="1">
    <source>
        <dbReference type="EMBL" id="KUJ21465.1"/>
    </source>
</evidence>
<dbReference type="Proteomes" id="UP000070700">
    <property type="component" value="Unassembled WGS sequence"/>
</dbReference>
<dbReference type="InParanoid" id="A0A194XMI3"/>